<evidence type="ECO:0000256" key="1">
    <source>
        <dbReference type="ARBA" id="ARBA00022737"/>
    </source>
</evidence>
<evidence type="ECO:0000313" key="4">
    <source>
        <dbReference type="Proteomes" id="UP000054466"/>
    </source>
</evidence>
<sequence>MSRDPFQAALLDDFQIGHSMSRSLLKRISNVFGLGDNDRCLDAVEKCLEVLNLNHQVEEITSLQLVASEDARETQHSLETDLRNRYQDTCTRCLRSFSFSAMGFYPSSSMLVARFTKSLQLDCTFALMHSLLCQSLILKCEFLPKFVEKESRSDSREVTWQAREIGSLFHSIIIRKQPQGIEILIDALDECKEEEIRAMVRRFERSIDIATQPNVPLSICWSSHHYPTISMLSMHGVEVCTDKYNSTDIKQFVRSELPVRLDPLLLSIQDEIISRANGVFLSTVLVSKRILKAFDQGKTKQQLQELLDSIPVELDDLSGEISRKAGTSTQGHKELVRLCAVDIVCLSAPNLTTTSQRVQLAEWEGVSRCGRFKPDGYGS</sequence>
<proteinExistence type="predicted"/>
<gene>
    <name evidence="3" type="ORF">PV07_07903</name>
</gene>
<evidence type="ECO:0000313" key="3">
    <source>
        <dbReference type="EMBL" id="KIW28223.1"/>
    </source>
</evidence>
<dbReference type="Pfam" id="PF24883">
    <property type="entry name" value="NPHP3_N"/>
    <property type="match status" value="1"/>
</dbReference>
<accession>A0A0D2CAX9</accession>
<dbReference type="EMBL" id="KN847043">
    <property type="protein sequence ID" value="KIW28223.1"/>
    <property type="molecule type" value="Genomic_DNA"/>
</dbReference>
<dbReference type="AlphaFoldDB" id="A0A0D2CAX9"/>
<organism evidence="3 4">
    <name type="scientific">Cladophialophora immunda</name>
    <dbReference type="NCBI Taxonomy" id="569365"/>
    <lineage>
        <taxon>Eukaryota</taxon>
        <taxon>Fungi</taxon>
        <taxon>Dikarya</taxon>
        <taxon>Ascomycota</taxon>
        <taxon>Pezizomycotina</taxon>
        <taxon>Eurotiomycetes</taxon>
        <taxon>Chaetothyriomycetidae</taxon>
        <taxon>Chaetothyriales</taxon>
        <taxon>Herpotrichiellaceae</taxon>
        <taxon>Cladophialophora</taxon>
    </lineage>
</organism>
<evidence type="ECO:0000259" key="2">
    <source>
        <dbReference type="Pfam" id="PF24883"/>
    </source>
</evidence>
<dbReference type="HOGENOM" id="CLU_729587_0_0_1"/>
<dbReference type="Proteomes" id="UP000054466">
    <property type="component" value="Unassembled WGS sequence"/>
</dbReference>
<dbReference type="RefSeq" id="XP_016248439.1">
    <property type="nucleotide sequence ID" value="XM_016395020.1"/>
</dbReference>
<dbReference type="GeneID" id="27347097"/>
<dbReference type="VEuPathDB" id="FungiDB:PV07_07903"/>
<dbReference type="STRING" id="569365.A0A0D2CAX9"/>
<keyword evidence="4" id="KW-1185">Reference proteome</keyword>
<name>A0A0D2CAX9_9EURO</name>
<dbReference type="OrthoDB" id="4137835at2759"/>
<feature type="domain" description="Nephrocystin 3-like N-terminal" evidence="2">
    <location>
        <begin position="126"/>
        <end position="223"/>
    </location>
</feature>
<dbReference type="InterPro" id="IPR056884">
    <property type="entry name" value="NPHP3-like_N"/>
</dbReference>
<keyword evidence="1" id="KW-0677">Repeat</keyword>
<protein>
    <recommendedName>
        <fullName evidence="2">Nephrocystin 3-like N-terminal domain-containing protein</fullName>
    </recommendedName>
</protein>
<dbReference type="PANTHER" id="PTHR10039">
    <property type="entry name" value="AMELOGENIN"/>
    <property type="match status" value="1"/>
</dbReference>
<reference evidence="3 4" key="1">
    <citation type="submission" date="2015-01" db="EMBL/GenBank/DDBJ databases">
        <title>The Genome Sequence of Cladophialophora immunda CBS83496.</title>
        <authorList>
            <consortium name="The Broad Institute Genomics Platform"/>
            <person name="Cuomo C."/>
            <person name="de Hoog S."/>
            <person name="Gorbushina A."/>
            <person name="Stielow B."/>
            <person name="Teixiera M."/>
            <person name="Abouelleil A."/>
            <person name="Chapman S.B."/>
            <person name="Priest M."/>
            <person name="Young S.K."/>
            <person name="Wortman J."/>
            <person name="Nusbaum C."/>
            <person name="Birren B."/>
        </authorList>
    </citation>
    <scope>NUCLEOTIDE SEQUENCE [LARGE SCALE GENOMIC DNA]</scope>
    <source>
        <strain evidence="3 4">CBS 83496</strain>
    </source>
</reference>